<dbReference type="SUPFAM" id="SSF55826">
    <property type="entry name" value="YbaK/ProRS associated domain"/>
    <property type="match status" value="1"/>
</dbReference>
<reference evidence="2 3" key="1">
    <citation type="journal article" date="2009" name="Nat. Genet.">
        <title>Comparative genomic and phylogeographic analysis of Mycobacterium leprae.</title>
        <authorList>
            <person name="Monot M."/>
            <person name="Honore N."/>
            <person name="Garnier T."/>
            <person name="Zidane N."/>
            <person name="Sherafi D."/>
            <person name="Paniz-Mondolfi A."/>
            <person name="Matsuoka M."/>
            <person name="Taylor G.M."/>
            <person name="Donoghue H.D."/>
            <person name="Bouwman A."/>
            <person name="Mays S."/>
            <person name="Watson C."/>
            <person name="Lockwood D."/>
            <person name="Khamispour A."/>
            <person name="Dowlati Y."/>
            <person name="Jianping S."/>
            <person name="Rea T.H."/>
            <person name="Vera-Cabrera L."/>
            <person name="Stefani M.M."/>
            <person name="Banu S."/>
            <person name="Macdonald M."/>
            <person name="Sapkota B.R."/>
            <person name="Spencer J.S."/>
            <person name="Thomas J."/>
            <person name="Harshman K."/>
            <person name="Singh P."/>
            <person name="Busso P."/>
            <person name="Gattiker A."/>
            <person name="Rougemont J."/>
            <person name="Brennan P.J."/>
            <person name="Cole S.T."/>
        </authorList>
    </citation>
    <scope>NUCLEOTIDE SEQUENCE [LARGE SCALE GENOMIC DNA]</scope>
    <source>
        <strain evidence="3">Br4923</strain>
    </source>
</reference>
<evidence type="ECO:0000259" key="1">
    <source>
        <dbReference type="Pfam" id="PF04073"/>
    </source>
</evidence>
<dbReference type="InterPro" id="IPR007214">
    <property type="entry name" value="YbaK/aa-tRNA-synth-assoc-dom"/>
</dbReference>
<accession>A0A0H3MYU1</accession>
<evidence type="ECO:0000313" key="2">
    <source>
        <dbReference type="EMBL" id="CAR70893.1"/>
    </source>
</evidence>
<name>A0A0H3MYU1_MYCLB</name>
<dbReference type="Pfam" id="PF04073">
    <property type="entry name" value="tRNA_edit"/>
    <property type="match status" value="1"/>
</dbReference>
<dbReference type="KEGG" id="mlb:MLBr00799"/>
<feature type="domain" description="YbaK/aminoacyl-tRNA synthetase-associated" evidence="1">
    <location>
        <begin position="18"/>
        <end position="111"/>
    </location>
</feature>
<evidence type="ECO:0000313" key="3">
    <source>
        <dbReference type="Proteomes" id="UP000006900"/>
    </source>
</evidence>
<dbReference type="HOGENOM" id="CLU_1883454_0_0_11"/>
<dbReference type="InterPro" id="IPR036754">
    <property type="entry name" value="YbaK/aa-tRNA-synt-asso_dom_sf"/>
</dbReference>
<dbReference type="AlphaFoldDB" id="A0A0H3MYU1"/>
<sequence>MQFDTVNNLSRNTLTPRLSRYSKTLIIALPRELAIAILSAPSRLSLKETAAAPGVTKANTAEPAAAQRATSYVVGGVFPSGQWKRLRTVVDTSALSWDRVLCNAGKRHRLLAPGCRGEPGYVRHPSGWRSAERCW</sequence>
<dbReference type="Proteomes" id="UP000006900">
    <property type="component" value="Chromosome"/>
</dbReference>
<dbReference type="Gene3D" id="3.90.960.10">
    <property type="entry name" value="YbaK/aminoacyl-tRNA synthetase-associated domain"/>
    <property type="match status" value="1"/>
</dbReference>
<dbReference type="GO" id="GO:0002161">
    <property type="term" value="F:aminoacyl-tRNA deacylase activity"/>
    <property type="evidence" value="ECO:0007669"/>
    <property type="project" value="InterPro"/>
</dbReference>
<protein>
    <recommendedName>
        <fullName evidence="1">YbaK/aminoacyl-tRNA synthetase-associated domain-containing protein</fullName>
    </recommendedName>
</protein>
<organism evidence="2 3">
    <name type="scientific">Mycobacterium leprae (strain Br4923)</name>
    <dbReference type="NCBI Taxonomy" id="561304"/>
    <lineage>
        <taxon>Bacteria</taxon>
        <taxon>Bacillati</taxon>
        <taxon>Actinomycetota</taxon>
        <taxon>Actinomycetes</taxon>
        <taxon>Mycobacteriales</taxon>
        <taxon>Mycobacteriaceae</taxon>
        <taxon>Mycobacterium</taxon>
    </lineage>
</organism>
<gene>
    <name evidence="2" type="ordered locus">MLBr00799</name>
</gene>
<proteinExistence type="predicted"/>
<dbReference type="EMBL" id="FM211192">
    <property type="protein sequence ID" value="CAR70893.1"/>
    <property type="molecule type" value="Genomic_DNA"/>
</dbReference>